<dbReference type="PROSITE" id="PS50106">
    <property type="entry name" value="PDZ"/>
    <property type="match status" value="1"/>
</dbReference>
<evidence type="ECO:0000259" key="2">
    <source>
        <dbReference type="PROSITE" id="PS50106"/>
    </source>
</evidence>
<evidence type="ECO:0000313" key="4">
    <source>
        <dbReference type="Proteomes" id="UP000585258"/>
    </source>
</evidence>
<name>A0A7X0SHR2_9CLOT</name>
<dbReference type="SUPFAM" id="SSF50156">
    <property type="entry name" value="PDZ domain-like"/>
    <property type="match status" value="1"/>
</dbReference>
<dbReference type="SMART" id="SM00228">
    <property type="entry name" value="PDZ"/>
    <property type="match status" value="1"/>
</dbReference>
<feature type="transmembrane region" description="Helical" evidence="1">
    <location>
        <begin position="54"/>
        <end position="75"/>
    </location>
</feature>
<feature type="transmembrane region" description="Helical" evidence="1">
    <location>
        <begin position="107"/>
        <end position="125"/>
    </location>
</feature>
<dbReference type="Proteomes" id="UP000585258">
    <property type="component" value="Unassembled WGS sequence"/>
</dbReference>
<keyword evidence="1" id="KW-0812">Transmembrane</keyword>
<sequence>MELILYTLRSVAYAIVDPAHLSILVILGIMFYMKNRRVSIMQKMTVGESLNSPLELTLSQLVLGIVAGAIGSIILSSLGIVFNQNSGIELIFMVSLFLVFIKKRFVCFSYSGAILGLISVITNATGTQSYLNINVVSLMTFIGVLHIVEAFLVMVDGNRGAVPVFSTKDGKIVGGFSFNRYWAMPIAIFIAITTQMAGGASSAMVTPAWWPIINKSETLTLLAKTVLTCVPLYGMIGYNAVTFTKLKRKKTLHSGMLILIYGITLAIVAQAATFGIIGQLIVIIYAPLAHELMLKIQKKSEDNGKFIYVSDEVGVAVLEVAPSSPAFSAGIRTGDKILEINNKKVLSEVDIFHTVKDSTIDITIKIKKFSGEIIDYVIKPKNKRVGILLVPKMIRKEDALGVENDDFKKILDEMKKKK</sequence>
<dbReference type="AlphaFoldDB" id="A0A7X0SHR2"/>
<organism evidence="3 4">
    <name type="scientific">Clostridium gasigenes</name>
    <dbReference type="NCBI Taxonomy" id="94869"/>
    <lineage>
        <taxon>Bacteria</taxon>
        <taxon>Bacillati</taxon>
        <taxon>Bacillota</taxon>
        <taxon>Clostridia</taxon>
        <taxon>Eubacteriales</taxon>
        <taxon>Clostridiaceae</taxon>
        <taxon>Clostridium</taxon>
    </lineage>
</organism>
<dbReference type="EMBL" id="JACKWY010000017">
    <property type="protein sequence ID" value="MBB6716617.1"/>
    <property type="molecule type" value="Genomic_DNA"/>
</dbReference>
<feature type="transmembrane region" description="Helical" evidence="1">
    <location>
        <begin position="12"/>
        <end position="33"/>
    </location>
</feature>
<dbReference type="Gene3D" id="2.30.42.10">
    <property type="match status" value="1"/>
</dbReference>
<feature type="transmembrane region" description="Helical" evidence="1">
    <location>
        <begin position="255"/>
        <end position="288"/>
    </location>
</feature>
<comment type="caution">
    <text evidence="3">The sequence shown here is derived from an EMBL/GenBank/DDBJ whole genome shotgun (WGS) entry which is preliminary data.</text>
</comment>
<feature type="domain" description="PDZ" evidence="2">
    <location>
        <begin position="293"/>
        <end position="370"/>
    </location>
</feature>
<feature type="transmembrane region" description="Helical" evidence="1">
    <location>
        <begin position="221"/>
        <end position="243"/>
    </location>
</feature>
<keyword evidence="1" id="KW-0472">Membrane</keyword>
<dbReference type="RefSeq" id="WP_185165607.1">
    <property type="nucleotide sequence ID" value="NZ_JACKWY010000017.1"/>
</dbReference>
<feature type="transmembrane region" description="Helical" evidence="1">
    <location>
        <begin position="131"/>
        <end position="155"/>
    </location>
</feature>
<dbReference type="Pfam" id="PF13180">
    <property type="entry name" value="PDZ_2"/>
    <property type="match status" value="1"/>
</dbReference>
<evidence type="ECO:0000256" key="1">
    <source>
        <dbReference type="SAM" id="Phobius"/>
    </source>
</evidence>
<feature type="transmembrane region" description="Helical" evidence="1">
    <location>
        <begin position="181"/>
        <end position="201"/>
    </location>
</feature>
<accession>A0A7X0SHR2</accession>
<feature type="transmembrane region" description="Helical" evidence="1">
    <location>
        <begin position="81"/>
        <end position="100"/>
    </location>
</feature>
<dbReference type="InterPro" id="IPR036034">
    <property type="entry name" value="PDZ_sf"/>
</dbReference>
<evidence type="ECO:0000313" key="3">
    <source>
        <dbReference type="EMBL" id="MBB6716617.1"/>
    </source>
</evidence>
<protein>
    <submittedName>
        <fullName evidence="3">PDZ domain-containing protein</fullName>
    </submittedName>
</protein>
<proteinExistence type="predicted"/>
<dbReference type="InterPro" id="IPR001478">
    <property type="entry name" value="PDZ"/>
</dbReference>
<reference evidence="3 4" key="1">
    <citation type="submission" date="2020-08" db="EMBL/GenBank/DDBJ databases">
        <title>Clostridia isolated from Swiss meat.</title>
        <authorList>
            <person name="Wambui J."/>
            <person name="Stevens M.J.A."/>
            <person name="Stephan R."/>
        </authorList>
    </citation>
    <scope>NUCLEOTIDE SEQUENCE [LARGE SCALE GENOMIC DNA]</scope>
    <source>
        <strain evidence="3 4">CM001</strain>
    </source>
</reference>
<keyword evidence="1" id="KW-1133">Transmembrane helix</keyword>
<gene>
    <name evidence="3" type="ORF">H7E68_18190</name>
</gene>